<dbReference type="RefSeq" id="WP_115543337.1">
    <property type="nucleotide sequence ID" value="NZ_NXLQ01000016.1"/>
</dbReference>
<keyword evidence="4" id="KW-1185">Reference proteome</keyword>
<dbReference type="InterPro" id="IPR006660">
    <property type="entry name" value="Arsenate_reductase-like"/>
</dbReference>
<evidence type="ECO:0000256" key="2">
    <source>
        <dbReference type="PROSITE-ProRule" id="PRU01282"/>
    </source>
</evidence>
<evidence type="ECO:0000313" key="4">
    <source>
        <dbReference type="Proteomes" id="UP000256379"/>
    </source>
</evidence>
<dbReference type="PANTHER" id="PTHR30041:SF8">
    <property type="entry name" value="PROTEIN YFFB"/>
    <property type="match status" value="1"/>
</dbReference>
<sequence length="119" mass="13778">MGNITIYGIRNCNSMKKAFIFLETHNLHYEFVDFKKTPPDSWLLTNLINMRGKEAFINTKGTTYKKLKESGIQNISEIDEKMIIENPSIVKRPLIVVVENNKILHISIGHQEMEQLLCN</sequence>
<dbReference type="OrthoDB" id="9803749at2"/>
<proteinExistence type="inferred from homology"/>
<evidence type="ECO:0000313" key="3">
    <source>
        <dbReference type="EMBL" id="RDU64930.1"/>
    </source>
</evidence>
<dbReference type="SUPFAM" id="SSF52833">
    <property type="entry name" value="Thioredoxin-like"/>
    <property type="match status" value="1"/>
</dbReference>
<dbReference type="PANTHER" id="PTHR30041">
    <property type="entry name" value="ARSENATE REDUCTASE"/>
    <property type="match status" value="1"/>
</dbReference>
<comment type="caution">
    <text evidence="3">The sequence shown here is derived from an EMBL/GenBank/DDBJ whole genome shotgun (WGS) entry which is preliminary data.</text>
</comment>
<organism evidence="3 4">
    <name type="scientific">Helicobacter didelphidarum</name>
    <dbReference type="NCBI Taxonomy" id="2040648"/>
    <lineage>
        <taxon>Bacteria</taxon>
        <taxon>Pseudomonadati</taxon>
        <taxon>Campylobacterota</taxon>
        <taxon>Epsilonproteobacteria</taxon>
        <taxon>Campylobacterales</taxon>
        <taxon>Helicobacteraceae</taxon>
        <taxon>Helicobacter</taxon>
    </lineage>
</organism>
<accession>A0A3D8IIQ5</accession>
<dbReference type="PROSITE" id="PS51353">
    <property type="entry name" value="ARSC"/>
    <property type="match status" value="1"/>
</dbReference>
<dbReference type="Gene3D" id="3.40.30.10">
    <property type="entry name" value="Glutaredoxin"/>
    <property type="match status" value="1"/>
</dbReference>
<evidence type="ECO:0000256" key="1">
    <source>
        <dbReference type="ARBA" id="ARBA00007198"/>
    </source>
</evidence>
<name>A0A3D8IIQ5_9HELI</name>
<dbReference type="Pfam" id="PF03960">
    <property type="entry name" value="ArsC"/>
    <property type="match status" value="1"/>
</dbReference>
<dbReference type="Proteomes" id="UP000256379">
    <property type="component" value="Unassembled WGS sequence"/>
</dbReference>
<dbReference type="EMBL" id="NXLQ01000016">
    <property type="protein sequence ID" value="RDU64930.1"/>
    <property type="molecule type" value="Genomic_DNA"/>
</dbReference>
<protein>
    <submittedName>
        <fullName evidence="3">Spx/MgsR family transcriptional regulator</fullName>
    </submittedName>
</protein>
<comment type="similarity">
    <text evidence="1 2">Belongs to the ArsC family.</text>
</comment>
<gene>
    <name evidence="3" type="ORF">CQA53_07175</name>
</gene>
<dbReference type="AlphaFoldDB" id="A0A3D8IIQ5"/>
<reference evidence="3 4" key="1">
    <citation type="submission" date="2018-04" db="EMBL/GenBank/DDBJ databases">
        <title>Novel Campyloabacter and Helicobacter Species and Strains.</title>
        <authorList>
            <person name="Mannion A.J."/>
            <person name="Shen Z."/>
            <person name="Fox J.G."/>
        </authorList>
    </citation>
    <scope>NUCLEOTIDE SEQUENCE [LARGE SCALE GENOMIC DNA]</scope>
    <source>
        <strain evidence="3 4">MIT 17-337</strain>
    </source>
</reference>
<dbReference type="InterPro" id="IPR036249">
    <property type="entry name" value="Thioredoxin-like_sf"/>
</dbReference>